<comment type="similarity">
    <text evidence="6">Belongs to the tRNA(Ile)-lysidine synthase family.</text>
</comment>
<keyword evidence="6" id="KW-0963">Cytoplasm</keyword>
<comment type="subcellular location">
    <subcellularLocation>
        <location evidence="6">Cytoplasm</location>
    </subcellularLocation>
</comment>
<dbReference type="InterPro" id="IPR014729">
    <property type="entry name" value="Rossmann-like_a/b/a_fold"/>
</dbReference>
<accession>A0ABU0NEV0</accession>
<dbReference type="Pfam" id="PF01171">
    <property type="entry name" value="ATP_bind_3"/>
    <property type="match status" value="1"/>
</dbReference>
<dbReference type="RefSeq" id="WP_307444514.1">
    <property type="nucleotide sequence ID" value="NZ_JAUSWP010000002.1"/>
</dbReference>
<dbReference type="NCBIfam" id="TIGR02432">
    <property type="entry name" value="lysidine_TilS_N"/>
    <property type="match status" value="1"/>
</dbReference>
<evidence type="ECO:0000256" key="1">
    <source>
        <dbReference type="ARBA" id="ARBA00022598"/>
    </source>
</evidence>
<comment type="domain">
    <text evidence="6">The N-terminal region contains the highly conserved SGGXDS motif, predicted to be a P-loop motif involved in ATP binding.</text>
</comment>
<dbReference type="CDD" id="cd01992">
    <property type="entry name" value="TilS_N"/>
    <property type="match status" value="1"/>
</dbReference>
<dbReference type="PANTHER" id="PTHR43033:SF1">
    <property type="entry name" value="TRNA(ILE)-LYSIDINE SYNTHASE-RELATED"/>
    <property type="match status" value="1"/>
</dbReference>
<comment type="function">
    <text evidence="6">Ligates lysine onto the cytidine present at position 34 of the AUA codon-specific tRNA(Ile) that contains the anticodon CAU, in an ATP-dependent manner. Cytidine is converted to lysidine, thus changing the amino acid specificity of the tRNA from methionine to isoleucine.</text>
</comment>
<evidence type="ECO:0000256" key="2">
    <source>
        <dbReference type="ARBA" id="ARBA00022694"/>
    </source>
</evidence>
<evidence type="ECO:0000256" key="3">
    <source>
        <dbReference type="ARBA" id="ARBA00022741"/>
    </source>
</evidence>
<keyword evidence="1 6" id="KW-0436">Ligase</keyword>
<organism evidence="8 9">
    <name type="scientific">Mycoplasma yeatsii</name>
    <dbReference type="NCBI Taxonomy" id="51365"/>
    <lineage>
        <taxon>Bacteria</taxon>
        <taxon>Bacillati</taxon>
        <taxon>Mycoplasmatota</taxon>
        <taxon>Mollicutes</taxon>
        <taxon>Mycoplasmataceae</taxon>
        <taxon>Mycoplasma</taxon>
    </lineage>
</organism>
<evidence type="ECO:0000259" key="7">
    <source>
        <dbReference type="Pfam" id="PF01171"/>
    </source>
</evidence>
<evidence type="ECO:0000313" key="8">
    <source>
        <dbReference type="EMBL" id="MDQ0567672.1"/>
    </source>
</evidence>
<proteinExistence type="inferred from homology"/>
<keyword evidence="3 6" id="KW-0547">Nucleotide-binding</keyword>
<dbReference type="EC" id="6.3.4.19" evidence="6"/>
<gene>
    <name evidence="6" type="primary">tilS</name>
    <name evidence="8" type="ORF">J2Z63_000315</name>
</gene>
<feature type="binding site" evidence="6">
    <location>
        <begin position="17"/>
        <end position="22"/>
    </location>
    <ligand>
        <name>ATP</name>
        <dbReference type="ChEBI" id="CHEBI:30616"/>
    </ligand>
</feature>
<feature type="domain" description="tRNA(Ile)-lysidine/2-thiocytidine synthase N-terminal" evidence="7">
    <location>
        <begin position="11"/>
        <end position="189"/>
    </location>
</feature>
<protein>
    <recommendedName>
        <fullName evidence="6">tRNA(Ile)-lysidine synthase</fullName>
        <ecNumber evidence="6">6.3.4.19</ecNumber>
    </recommendedName>
    <alternativeName>
        <fullName evidence="6">tRNA(Ile)-2-lysyl-cytidine synthase</fullName>
    </alternativeName>
    <alternativeName>
        <fullName evidence="6">tRNA(Ile)-lysidine synthetase</fullName>
    </alternativeName>
</protein>
<evidence type="ECO:0000256" key="4">
    <source>
        <dbReference type="ARBA" id="ARBA00022840"/>
    </source>
</evidence>
<comment type="catalytic activity">
    <reaction evidence="5 6">
        <text>cytidine(34) in tRNA(Ile2) + L-lysine + ATP = lysidine(34) in tRNA(Ile2) + AMP + diphosphate + H(+)</text>
        <dbReference type="Rhea" id="RHEA:43744"/>
        <dbReference type="Rhea" id="RHEA-COMP:10625"/>
        <dbReference type="Rhea" id="RHEA-COMP:10670"/>
        <dbReference type="ChEBI" id="CHEBI:15378"/>
        <dbReference type="ChEBI" id="CHEBI:30616"/>
        <dbReference type="ChEBI" id="CHEBI:32551"/>
        <dbReference type="ChEBI" id="CHEBI:33019"/>
        <dbReference type="ChEBI" id="CHEBI:82748"/>
        <dbReference type="ChEBI" id="CHEBI:83665"/>
        <dbReference type="ChEBI" id="CHEBI:456215"/>
        <dbReference type="EC" id="6.3.4.19"/>
    </reaction>
</comment>
<dbReference type="SUPFAM" id="SSF52402">
    <property type="entry name" value="Adenine nucleotide alpha hydrolases-like"/>
    <property type="match status" value="1"/>
</dbReference>
<comment type="caution">
    <text evidence="8">The sequence shown here is derived from an EMBL/GenBank/DDBJ whole genome shotgun (WGS) entry which is preliminary data.</text>
</comment>
<evidence type="ECO:0000256" key="6">
    <source>
        <dbReference type="HAMAP-Rule" id="MF_01161"/>
    </source>
</evidence>
<keyword evidence="2 6" id="KW-0819">tRNA processing</keyword>
<dbReference type="Proteomes" id="UP001236620">
    <property type="component" value="Unassembled WGS sequence"/>
</dbReference>
<evidence type="ECO:0000256" key="5">
    <source>
        <dbReference type="ARBA" id="ARBA00048539"/>
    </source>
</evidence>
<dbReference type="InterPro" id="IPR011063">
    <property type="entry name" value="TilS/TtcA_N"/>
</dbReference>
<evidence type="ECO:0000313" key="9">
    <source>
        <dbReference type="Proteomes" id="UP001236620"/>
    </source>
</evidence>
<dbReference type="HAMAP" id="MF_01161">
    <property type="entry name" value="tRNA_Ile_lys_synt"/>
    <property type="match status" value="1"/>
</dbReference>
<dbReference type="InterPro" id="IPR012094">
    <property type="entry name" value="tRNA_Ile_lys_synt"/>
</dbReference>
<sequence length="405" mass="48564">MNNLNIDSTKKYLVAVSGGPDSIFLLSNILKNIDNKNIIVCHVNYNFRIDSNIDQQIVKDFCLQHNLKLEILNVSQDYLELKTNFESWARTLRYDFFNEIANKYNIFNLLVAHNLNDLIETYLLQKQRNNEVNHYGLKNKSKYKDMTIYRIMLNIKKSYIINYLDTHNIKYAIDSTNSDIKYERNKIRSILNEDDFDTLLEEIKIKNDQLNEINKIVDKYLKNNLVDDELELNKELFSFKNNVIQRIVYNYFKSIKKEELLLNRSNKTIVEITKTLINSKKNYWKITLNEYSLIKDYDKLFLISNKLLEPKTLVINNLDDLINQTMFDNIDQIEQIIFNQRDFSYIITNDYEKYKLETTIDNKKTNRYLIDRKIRYKSRILNPVVYNKDKKIILNKIKKYHLPNT</sequence>
<reference evidence="8" key="1">
    <citation type="submission" date="2023-07" db="EMBL/GenBank/DDBJ databases">
        <title>Genomic Encyclopedia of Type Strains, Phase IV (KMG-IV): sequencing the most valuable type-strain genomes for metagenomic binning, comparative biology and taxonomic classification.</title>
        <authorList>
            <person name="Goeker M."/>
        </authorList>
    </citation>
    <scope>NUCLEOTIDE SEQUENCE [LARGE SCALE GENOMIC DNA]</scope>
    <source>
        <strain evidence="8">DSM 22019</strain>
    </source>
</reference>
<keyword evidence="9" id="KW-1185">Reference proteome</keyword>
<dbReference type="EMBL" id="JAUSWP010000002">
    <property type="protein sequence ID" value="MDQ0567672.1"/>
    <property type="molecule type" value="Genomic_DNA"/>
</dbReference>
<dbReference type="GO" id="GO:0032267">
    <property type="term" value="F:tRNA(Ile)-lysidine synthase activity"/>
    <property type="evidence" value="ECO:0007669"/>
    <property type="project" value="UniProtKB-EC"/>
</dbReference>
<dbReference type="InterPro" id="IPR012795">
    <property type="entry name" value="tRNA_Ile_lys_synt_N"/>
</dbReference>
<keyword evidence="4 6" id="KW-0067">ATP-binding</keyword>
<dbReference type="PANTHER" id="PTHR43033">
    <property type="entry name" value="TRNA(ILE)-LYSIDINE SYNTHASE-RELATED"/>
    <property type="match status" value="1"/>
</dbReference>
<dbReference type="Gene3D" id="3.40.50.620">
    <property type="entry name" value="HUPs"/>
    <property type="match status" value="1"/>
</dbReference>
<name>A0ABU0NEV0_9MOLU</name>